<organism evidence="4 6">
    <name type="scientific">Cupriavidus necator (strain ATCC 17699 / DSM 428 / KCTC 22496 / NCIMB 10442 / H16 / Stanier 337)</name>
    <name type="common">Ralstonia eutropha</name>
    <dbReference type="NCBI Taxonomy" id="381666"/>
    <lineage>
        <taxon>Bacteria</taxon>
        <taxon>Pseudomonadati</taxon>
        <taxon>Pseudomonadota</taxon>
        <taxon>Betaproteobacteria</taxon>
        <taxon>Burkholderiales</taxon>
        <taxon>Burkholderiaceae</taxon>
        <taxon>Cupriavidus</taxon>
    </lineage>
</organism>
<dbReference type="EMBL" id="CP039288">
    <property type="protein sequence ID" value="QCC04361.1"/>
    <property type="molecule type" value="Genomic_DNA"/>
</dbReference>
<feature type="domain" description="PNPLA" evidence="3">
    <location>
        <begin position="5"/>
        <end position="197"/>
    </location>
</feature>
<dbReference type="KEGG" id="reh:H16_B1747"/>
<proteinExistence type="predicted"/>
<dbReference type="eggNOG" id="COG1752">
    <property type="taxonomic scope" value="Bacteria"/>
</dbReference>
<name>Q0K0E5_CUPNH</name>
<dbReference type="Pfam" id="PF01734">
    <property type="entry name" value="Patatin"/>
    <property type="match status" value="1"/>
</dbReference>
<feature type="active site" description="Nucleophile" evidence="2">
    <location>
        <position position="42"/>
    </location>
</feature>
<dbReference type="GO" id="GO:0016787">
    <property type="term" value="F:hydrolase activity"/>
    <property type="evidence" value="ECO:0007669"/>
    <property type="project" value="UniProtKB-UniRule"/>
</dbReference>
<sequence length="278" mass="28876">MNRGLILGGGGVLGLAWEIGVLHGLASGGIDLLGASEVIGTSAGAFAGCALLDPRGIAWAYARQVAASVQEVPVASSSDVIQTLSVLLTECAGDAARAGRRIGEFALAASSIEVRRRLAVVRDRLDRDDWPSDRLMLTAIDVDSGELHLLTSDSGIDLVHAAAASGAAPGIWPVISAGGKRWVDGGSVSVTNAHLARRFGQCIVISPRPGNLTGVTVQSEIDACGKRDDAVLIVPDASSEAAIGQNNFDPSRRQVAAEAGRRQGKQLVREMPDAWRVC</sequence>
<dbReference type="Gene3D" id="3.40.1090.10">
    <property type="entry name" value="Cytosolic phospholipase A2 catalytic domain"/>
    <property type="match status" value="1"/>
</dbReference>
<evidence type="ECO:0000313" key="6">
    <source>
        <dbReference type="Proteomes" id="UP000008210"/>
    </source>
</evidence>
<protein>
    <submittedName>
        <fullName evidence="5">Patatin-like phospholipase family protein</fullName>
    </submittedName>
</protein>
<dbReference type="GO" id="GO:0016042">
    <property type="term" value="P:lipid catabolic process"/>
    <property type="evidence" value="ECO:0007669"/>
    <property type="project" value="UniProtKB-UniRule"/>
</dbReference>
<evidence type="ECO:0000313" key="5">
    <source>
        <dbReference type="EMBL" id="QCC04361.1"/>
    </source>
</evidence>
<keyword evidence="6" id="KW-1185">Reference proteome</keyword>
<dbReference type="InterPro" id="IPR016035">
    <property type="entry name" value="Acyl_Trfase/lysoPLipase"/>
</dbReference>
<feature type="active site" description="Proton acceptor" evidence="2">
    <location>
        <position position="184"/>
    </location>
</feature>
<dbReference type="HOGENOM" id="CLU_055284_1_0_4"/>
<dbReference type="PROSITE" id="PS51635">
    <property type="entry name" value="PNPLA"/>
    <property type="match status" value="1"/>
</dbReference>
<evidence type="ECO:0000256" key="2">
    <source>
        <dbReference type="PROSITE-ProRule" id="PRU01161"/>
    </source>
</evidence>
<dbReference type="OrthoDB" id="5290098at2"/>
<dbReference type="Proteomes" id="UP000296079">
    <property type="component" value="Chromosome 2"/>
</dbReference>
<accession>Q0K0E5</accession>
<evidence type="ECO:0000259" key="3">
    <source>
        <dbReference type="PROSITE" id="PS51635"/>
    </source>
</evidence>
<feature type="short sequence motif" description="GXSXG" evidence="2">
    <location>
        <begin position="40"/>
        <end position="44"/>
    </location>
</feature>
<keyword evidence="1 2" id="KW-0443">Lipid metabolism</keyword>
<dbReference type="AlphaFoldDB" id="Q0K0E5"/>
<keyword evidence="2" id="KW-0442">Lipid degradation</keyword>
<feature type="short sequence motif" description="DGA/G" evidence="2">
    <location>
        <begin position="184"/>
        <end position="186"/>
    </location>
</feature>
<feature type="short sequence motif" description="GXGXXG" evidence="2">
    <location>
        <begin position="9"/>
        <end position="14"/>
    </location>
</feature>
<reference evidence="4 6" key="1">
    <citation type="journal article" date="2006" name="Nat. Biotechnol.">
        <title>Genome sequence of the bioplastic-producing 'Knallgas' bacterium Ralstonia eutropha H16.</title>
        <authorList>
            <person name="Pohlmann A."/>
            <person name="Fricke W.F."/>
            <person name="Reinecke F."/>
            <person name="Kusian B."/>
            <person name="Liesegang H."/>
            <person name="Cramm R."/>
            <person name="Eitinger T."/>
            <person name="Ewering C."/>
            <person name="Potter M."/>
            <person name="Schwartz E."/>
            <person name="Strittmatter A."/>
            <person name="Voss I."/>
            <person name="Gottschalk G."/>
            <person name="Steinbuechel A."/>
            <person name="Friedrich B."/>
            <person name="Bowien B."/>
        </authorList>
    </citation>
    <scope>NUCLEOTIDE SEQUENCE [LARGE SCALE GENOMIC DNA]</scope>
    <source>
        <strain evidence="6">ATCC 17699 / DSM 428 / KCTC 22496 / NCIMB 10442 / H16 / Stanier 337</strain>
        <strain evidence="4">H16</strain>
    </source>
</reference>
<keyword evidence="2" id="KW-0378">Hydrolase</keyword>
<dbReference type="EMBL" id="AM260480">
    <property type="protein sequence ID" value="CAJ96529.1"/>
    <property type="molecule type" value="Genomic_DNA"/>
</dbReference>
<reference evidence="5 7" key="2">
    <citation type="submission" date="2019-04" db="EMBL/GenBank/DDBJ databases">
        <title>Long-read de novo sequencing of Cupriavidus necator H16.</title>
        <authorList>
            <person name="Little G.T."/>
            <person name="Ehsaan M."/>
            <person name="Arenas-Lopez C."/>
            <person name="Jawed K."/>
            <person name="Winzer K."/>
            <person name="Kovacs K."/>
            <person name="Malys N."/>
            <person name="Minton N.P."/>
        </authorList>
    </citation>
    <scope>NUCLEOTIDE SEQUENCE [LARGE SCALE GENOMIC DNA]</scope>
    <source>
        <strain evidence="5 7">H16</strain>
    </source>
</reference>
<dbReference type="SUPFAM" id="SSF52151">
    <property type="entry name" value="FabD/lysophospholipase-like"/>
    <property type="match status" value="1"/>
</dbReference>
<dbReference type="InterPro" id="IPR002641">
    <property type="entry name" value="PNPLA_dom"/>
</dbReference>
<dbReference type="RefSeq" id="WP_011617450.1">
    <property type="nucleotide sequence ID" value="NC_008314.1"/>
</dbReference>
<dbReference type="STRING" id="381666.H16_B1747"/>
<evidence type="ECO:0000256" key="1">
    <source>
        <dbReference type="ARBA" id="ARBA00023098"/>
    </source>
</evidence>
<evidence type="ECO:0000313" key="4">
    <source>
        <dbReference type="EMBL" id="CAJ96529.1"/>
    </source>
</evidence>
<gene>
    <name evidence="4" type="ordered locus">H16_B1747</name>
    <name evidence="5" type="ORF">E6A55_28010</name>
</gene>
<dbReference type="Proteomes" id="UP000008210">
    <property type="component" value="Chromosome 2"/>
</dbReference>
<evidence type="ECO:0000313" key="7">
    <source>
        <dbReference type="Proteomes" id="UP000296079"/>
    </source>
</evidence>